<dbReference type="InterPro" id="IPR023210">
    <property type="entry name" value="NADP_OxRdtase_dom"/>
</dbReference>
<dbReference type="GO" id="GO:0005737">
    <property type="term" value="C:cytoplasm"/>
    <property type="evidence" value="ECO:0007669"/>
    <property type="project" value="TreeGrafter"/>
</dbReference>
<dbReference type="EMBL" id="BPQJ01000052">
    <property type="protein sequence ID" value="GJD65980.1"/>
    <property type="molecule type" value="Genomic_DNA"/>
</dbReference>
<name>A0AA37M7H6_9HYPH</name>
<dbReference type="AlphaFoldDB" id="A0AA37M7H6"/>
<evidence type="ECO:0000259" key="2">
    <source>
        <dbReference type="Pfam" id="PF00248"/>
    </source>
</evidence>
<dbReference type="PANTHER" id="PTHR43625">
    <property type="entry name" value="AFLATOXIN B1 ALDEHYDE REDUCTASE"/>
    <property type="match status" value="1"/>
</dbReference>
<dbReference type="PRINTS" id="PR00069">
    <property type="entry name" value="ALDKETRDTASE"/>
</dbReference>
<comment type="caution">
    <text evidence="3">The sequence shown here is derived from an EMBL/GenBank/DDBJ whole genome shotgun (WGS) entry which is preliminary data.</text>
</comment>
<dbReference type="Gene3D" id="3.20.20.100">
    <property type="entry name" value="NADP-dependent oxidoreductase domain"/>
    <property type="match status" value="1"/>
</dbReference>
<dbReference type="InterPro" id="IPR036812">
    <property type="entry name" value="NAD(P)_OxRdtase_dom_sf"/>
</dbReference>
<dbReference type="PANTHER" id="PTHR43625:SF40">
    <property type="entry name" value="ALDO-KETO REDUCTASE YAKC [NADP(+)]"/>
    <property type="match status" value="1"/>
</dbReference>
<accession>A0AA37M7H6</accession>
<keyword evidence="1" id="KW-0560">Oxidoreductase</keyword>
<dbReference type="Proteomes" id="UP001055286">
    <property type="component" value="Unassembled WGS sequence"/>
</dbReference>
<evidence type="ECO:0000313" key="4">
    <source>
        <dbReference type="Proteomes" id="UP001055286"/>
    </source>
</evidence>
<evidence type="ECO:0000313" key="3">
    <source>
        <dbReference type="EMBL" id="GJD65980.1"/>
    </source>
</evidence>
<dbReference type="GO" id="GO:0016491">
    <property type="term" value="F:oxidoreductase activity"/>
    <property type="evidence" value="ECO:0007669"/>
    <property type="project" value="UniProtKB-KW"/>
</dbReference>
<reference evidence="3" key="2">
    <citation type="submission" date="2021-08" db="EMBL/GenBank/DDBJ databases">
        <authorList>
            <person name="Tani A."/>
            <person name="Ola A."/>
            <person name="Ogura Y."/>
            <person name="Katsura K."/>
            <person name="Hayashi T."/>
        </authorList>
    </citation>
    <scope>NUCLEOTIDE SEQUENCE</scope>
    <source>
        <strain evidence="3">JCM 32048</strain>
    </source>
</reference>
<keyword evidence="4" id="KW-1185">Reference proteome</keyword>
<dbReference type="InterPro" id="IPR050791">
    <property type="entry name" value="Aldo-Keto_reductase"/>
</dbReference>
<proteinExistence type="predicted"/>
<dbReference type="InterPro" id="IPR020471">
    <property type="entry name" value="AKR"/>
</dbReference>
<sequence length="331" mass="35446">MTALPHRRLGRAGPLVSTLGLGCMSLSGVYGEADESASIDLIRRSVEAGIDFLDSADMYGWGQNEDVVGRALKGLRDRVVLATKFGQVQNPGGPNGVNGRPAYVQQACEASLKRLGVEVIDLYYQHRVDPAVPIEDTVGAMARLVAQGKVRFLGLSEASPDTIRRAHAVHPIAAVQTEYSLLYRQEAEATRVTTRELGIGFVAYSPLGRGFLTGMIQDLSQVDGRRAAHPRFQQENFSANRALVARVEEIAREKGCTPSQLALAWLLAQGDDVVAIPGTRRFDRVEENLGALRVALSPDDLVRIAAAVPAGAASGTRYPAGAMAAVYRVGA</sequence>
<protein>
    <submittedName>
        <fullName evidence="3">Aldo-keto reductase IolS</fullName>
    </submittedName>
</protein>
<gene>
    <name evidence="3" type="primary">iolS_2</name>
    <name evidence="3" type="ORF">MPEAHAMD_6176</name>
</gene>
<dbReference type="Pfam" id="PF00248">
    <property type="entry name" value="Aldo_ket_red"/>
    <property type="match status" value="1"/>
</dbReference>
<evidence type="ECO:0000256" key="1">
    <source>
        <dbReference type="ARBA" id="ARBA00023002"/>
    </source>
</evidence>
<dbReference type="PROSITE" id="PS51257">
    <property type="entry name" value="PROKAR_LIPOPROTEIN"/>
    <property type="match status" value="1"/>
</dbReference>
<dbReference type="CDD" id="cd19076">
    <property type="entry name" value="AKR_AKR13A_13D"/>
    <property type="match status" value="1"/>
</dbReference>
<reference evidence="3" key="1">
    <citation type="journal article" date="2016" name="Front. Microbiol.">
        <title>Genome Sequence of the Piezophilic, Mesophilic Sulfate-Reducing Bacterium Desulfovibrio indicus J2T.</title>
        <authorList>
            <person name="Cao J."/>
            <person name="Maignien L."/>
            <person name="Shao Z."/>
            <person name="Alain K."/>
            <person name="Jebbar M."/>
        </authorList>
    </citation>
    <scope>NUCLEOTIDE SEQUENCE</scope>
    <source>
        <strain evidence="3">JCM 32048</strain>
    </source>
</reference>
<feature type="domain" description="NADP-dependent oxidoreductase" evidence="2">
    <location>
        <begin position="19"/>
        <end position="307"/>
    </location>
</feature>
<organism evidence="3 4">
    <name type="scientific">Methylobacterium frigidaeris</name>
    <dbReference type="NCBI Taxonomy" id="2038277"/>
    <lineage>
        <taxon>Bacteria</taxon>
        <taxon>Pseudomonadati</taxon>
        <taxon>Pseudomonadota</taxon>
        <taxon>Alphaproteobacteria</taxon>
        <taxon>Hyphomicrobiales</taxon>
        <taxon>Methylobacteriaceae</taxon>
        <taxon>Methylobacterium</taxon>
    </lineage>
</organism>
<dbReference type="SUPFAM" id="SSF51430">
    <property type="entry name" value="NAD(P)-linked oxidoreductase"/>
    <property type="match status" value="1"/>
</dbReference>